<dbReference type="InterPro" id="IPR011012">
    <property type="entry name" value="Longin-like_dom_sf"/>
</dbReference>
<dbReference type="SUPFAM" id="SSF64356">
    <property type="entry name" value="SNARE-like"/>
    <property type="match status" value="1"/>
</dbReference>
<evidence type="ECO:0000256" key="2">
    <source>
        <dbReference type="ARBA" id="ARBA00006626"/>
    </source>
</evidence>
<feature type="non-terminal residue" evidence="4">
    <location>
        <position position="1"/>
    </location>
</feature>
<accession>A0ABQ7SCT1</accession>
<organism evidence="4 5">
    <name type="scientific">Fragariocoptes setiger</name>
    <dbReference type="NCBI Taxonomy" id="1670756"/>
    <lineage>
        <taxon>Eukaryota</taxon>
        <taxon>Metazoa</taxon>
        <taxon>Ecdysozoa</taxon>
        <taxon>Arthropoda</taxon>
        <taxon>Chelicerata</taxon>
        <taxon>Arachnida</taxon>
        <taxon>Acari</taxon>
        <taxon>Acariformes</taxon>
        <taxon>Trombidiformes</taxon>
        <taxon>Prostigmata</taxon>
        <taxon>Eupodina</taxon>
        <taxon>Eriophyoidea</taxon>
        <taxon>Phytoptidae</taxon>
        <taxon>Fragariocoptes</taxon>
    </lineage>
</organism>
<dbReference type="EMBL" id="JAIFTH010000020">
    <property type="protein sequence ID" value="KAG9511222.1"/>
    <property type="molecule type" value="Genomic_DNA"/>
</dbReference>
<comment type="subcellular location">
    <subcellularLocation>
        <location evidence="1">Cytoplasm</location>
        <location evidence="1">Perinuclear region</location>
    </subcellularLocation>
</comment>
<reference evidence="4 5" key="1">
    <citation type="submission" date="2020-10" db="EMBL/GenBank/DDBJ databases">
        <authorList>
            <person name="Klimov P.B."/>
            <person name="Dyachkov S.M."/>
            <person name="Chetverikov P.E."/>
        </authorList>
    </citation>
    <scope>NUCLEOTIDE SEQUENCE [LARGE SCALE GENOMIC DNA]</scope>
    <source>
        <strain evidence="4">BMOC 18-1129-001#AD2665</strain>
        <tissue evidence="4">Entire mites</tissue>
    </source>
</reference>
<evidence type="ECO:0000256" key="3">
    <source>
        <dbReference type="ARBA" id="ARBA00022892"/>
    </source>
</evidence>
<dbReference type="InterPro" id="IPR006722">
    <property type="entry name" value="Sedlin"/>
</dbReference>
<dbReference type="PANTHER" id="PTHR12403">
    <property type="entry name" value="TRAFFICKING PROTEIN PARTICLE COMPLEX SUBUNIT 2"/>
    <property type="match status" value="1"/>
</dbReference>
<comment type="similarity">
    <text evidence="2">Belongs to the TRAPP small subunits family. Sedlin subfamily.</text>
</comment>
<keyword evidence="3" id="KW-0931">ER-Golgi transport</keyword>
<comment type="caution">
    <text evidence="4">The sequence shown here is derived from an EMBL/GenBank/DDBJ whole genome shotgun (WGS) entry which is preliminary data.</text>
</comment>
<dbReference type="CDD" id="cd14825">
    <property type="entry name" value="TRAPPC2_sedlin"/>
    <property type="match status" value="1"/>
</dbReference>
<evidence type="ECO:0000313" key="4">
    <source>
        <dbReference type="EMBL" id="KAG9511222.1"/>
    </source>
</evidence>
<dbReference type="Pfam" id="PF04628">
    <property type="entry name" value="Sedlin_N"/>
    <property type="match status" value="1"/>
</dbReference>
<evidence type="ECO:0000313" key="5">
    <source>
        <dbReference type="Proteomes" id="UP000825002"/>
    </source>
</evidence>
<evidence type="ECO:0000256" key="1">
    <source>
        <dbReference type="ARBA" id="ARBA00004556"/>
    </source>
</evidence>
<protein>
    <submittedName>
        <fullName evidence="4">Trafficking protein particle complex subunit 2</fullName>
    </submittedName>
</protein>
<name>A0ABQ7SCT1_9ACAR</name>
<gene>
    <name evidence="4" type="primary">Trappc2</name>
    <name evidence="4" type="ORF">GZH46_00212</name>
</gene>
<dbReference type="Gene3D" id="3.30.450.70">
    <property type="match status" value="1"/>
</dbReference>
<keyword evidence="5" id="KW-1185">Reference proteome</keyword>
<keyword evidence="3" id="KW-0813">Transport</keyword>
<proteinExistence type="inferred from homology"/>
<dbReference type="Proteomes" id="UP000825002">
    <property type="component" value="Unassembled WGS sequence"/>
</dbReference>
<sequence length="133" mass="15755">MTSYYLVIVGRDDKPVFELEYPVKKDQQHNYLTQFIAFSSLDIIDELQITTPAMYLKNVDKFNEWIVYAFAANQLRILVLVNSRSAKIEEALFIDIYQLYSRYSLNPLYKHNTPVKSADFERKMLQIAKKYLQ</sequence>